<dbReference type="PROSITE" id="PS51725">
    <property type="entry name" value="ABM"/>
    <property type="match status" value="1"/>
</dbReference>
<dbReference type="EMBL" id="BARJ01000005">
    <property type="protein sequence ID" value="GEM16572.1"/>
    <property type="molecule type" value="Genomic_DNA"/>
</dbReference>
<evidence type="ECO:0000313" key="3">
    <source>
        <dbReference type="Proteomes" id="UP000484858"/>
    </source>
</evidence>
<protein>
    <recommendedName>
        <fullName evidence="1">ABM domain-containing protein</fullName>
    </recommendedName>
</protein>
<dbReference type="PANTHER" id="PTHR33336">
    <property type="entry name" value="QUINOL MONOOXYGENASE YGIN-RELATED"/>
    <property type="match status" value="1"/>
</dbReference>
<comment type="caution">
    <text evidence="2">The sequence shown here is derived from an EMBL/GenBank/DDBJ whole genome shotgun (WGS) entry which is preliminary data.</text>
</comment>
<reference evidence="2 3" key="1">
    <citation type="submission" date="2013-04" db="EMBL/GenBank/DDBJ databases">
        <title>Gluconobacter oxydans NBRC 3293 whole genome sequence.</title>
        <authorList>
            <person name="Matsutani M."/>
            <person name="Yakushi T."/>
            <person name="Matsushita K."/>
        </authorList>
    </citation>
    <scope>NUCLEOTIDE SEQUENCE [LARGE SCALE GENOMIC DNA]</scope>
    <source>
        <strain evidence="2 3">NBRC 3293</strain>
    </source>
</reference>
<dbReference type="Gene3D" id="3.30.70.100">
    <property type="match status" value="1"/>
</dbReference>
<gene>
    <name evidence="2" type="ORF">NBRC3293_1069</name>
</gene>
<feature type="domain" description="ABM" evidence="1">
    <location>
        <begin position="10"/>
        <end position="98"/>
    </location>
</feature>
<dbReference type="InterPro" id="IPR050744">
    <property type="entry name" value="AI-2_Isomerase_LsrG"/>
</dbReference>
<organism evidence="2 3">
    <name type="scientific">Gluconobacter oxydans NBRC 3293</name>
    <dbReference type="NCBI Taxonomy" id="1315969"/>
    <lineage>
        <taxon>Bacteria</taxon>
        <taxon>Pseudomonadati</taxon>
        <taxon>Pseudomonadota</taxon>
        <taxon>Alphaproteobacteria</taxon>
        <taxon>Acetobacterales</taxon>
        <taxon>Acetobacteraceae</taxon>
        <taxon>Gluconobacter</taxon>
    </lineage>
</organism>
<proteinExistence type="predicted"/>
<dbReference type="Pfam" id="PF03992">
    <property type="entry name" value="ABM"/>
    <property type="match status" value="1"/>
</dbReference>
<dbReference type="Proteomes" id="UP000484858">
    <property type="component" value="Unassembled WGS sequence"/>
</dbReference>
<accession>A0A829X0E2</accession>
<evidence type="ECO:0000313" key="2">
    <source>
        <dbReference type="EMBL" id="GEM16572.1"/>
    </source>
</evidence>
<dbReference type="SUPFAM" id="SSF54909">
    <property type="entry name" value="Dimeric alpha+beta barrel"/>
    <property type="match status" value="1"/>
</dbReference>
<dbReference type="InterPro" id="IPR007138">
    <property type="entry name" value="ABM_dom"/>
</dbReference>
<dbReference type="GO" id="GO:0016491">
    <property type="term" value="F:oxidoreductase activity"/>
    <property type="evidence" value="ECO:0007669"/>
    <property type="project" value="TreeGrafter"/>
</dbReference>
<dbReference type="GO" id="GO:0005829">
    <property type="term" value="C:cytosol"/>
    <property type="evidence" value="ECO:0007669"/>
    <property type="project" value="TreeGrafter"/>
</dbReference>
<dbReference type="InterPro" id="IPR011008">
    <property type="entry name" value="Dimeric_a/b-barrel"/>
</dbReference>
<name>A0A829X0E2_GLUOY</name>
<evidence type="ECO:0000259" key="1">
    <source>
        <dbReference type="PROSITE" id="PS51725"/>
    </source>
</evidence>
<dbReference type="PANTHER" id="PTHR33336:SF3">
    <property type="entry name" value="ABM DOMAIN-CONTAINING PROTEIN"/>
    <property type="match status" value="1"/>
</dbReference>
<dbReference type="AlphaFoldDB" id="A0A829X0E2"/>
<sequence length="108" mass="11353">MRSSIMSQTVHITAVVTVPAEHAAAAEAAFAACVVASRKEEACRQYVISKDIEKAGRFVANEVWASEAGFEAHLAAPHFKVLGDALAKCGAQAEIMKVQPLDEAADAA</sequence>